<dbReference type="OrthoDB" id="43906at2759"/>
<sequence>MPTETLAFTRMAEISSPKIRGAISVSPSIPRIPDHGFRVRISDMDNPESQHVVDEHDYESLPETSTFTTHMAAGGIAGIMEHCVMYPVDCVKTRMQALAPAPGTPHYKNVGNALKTIVRQEGLTRTFRGLPLVATGAGPSHALYFACYEKLKKVLSSQPGKNPVANAVAGGVATIVHDAAMNPVDVIKQRLQMYSSPFKSTVQCMKHVYRTEGFGAFYRSYTTQLTMNVPFQILHFVTYEFGQEFLNPSRHYNPVTHMVAGGFAGATAAALTTPLDVCKTLLNTQESYIVSEKNGIAISGMFNALRTVYDKQGIRGYFKGLQARVIFQIPATALSWSVYEFFKYSISKQRNS</sequence>
<evidence type="ECO:0000256" key="13">
    <source>
        <dbReference type="PROSITE-ProRule" id="PRU00282"/>
    </source>
</evidence>
<dbReference type="InterPro" id="IPR018108">
    <property type="entry name" value="MCP_transmembrane"/>
</dbReference>
<keyword evidence="11" id="KW-0496">Mitochondrion</keyword>
<keyword evidence="7" id="KW-0999">Mitochondrion inner membrane</keyword>
<keyword evidence="4" id="KW-0410">Iron transport</keyword>
<accession>A0A9Q0YR25</accession>
<gene>
    <name evidence="15" type="ORF">HOLleu_33959</name>
</gene>
<keyword evidence="5 13" id="KW-0812">Transmembrane</keyword>
<protein>
    <submittedName>
        <fullName evidence="15">Mitoferrin-2</fullName>
    </submittedName>
</protein>
<dbReference type="SUPFAM" id="SSF103506">
    <property type="entry name" value="Mitochondrial carrier"/>
    <property type="match status" value="1"/>
</dbReference>
<evidence type="ECO:0000256" key="5">
    <source>
        <dbReference type="ARBA" id="ARBA00022692"/>
    </source>
</evidence>
<keyword evidence="8" id="KW-1133">Transmembrane helix</keyword>
<evidence type="ECO:0000256" key="9">
    <source>
        <dbReference type="ARBA" id="ARBA00023004"/>
    </source>
</evidence>
<dbReference type="PANTHER" id="PTHR45758">
    <property type="entry name" value="MITOFERRIN-1-RELATED"/>
    <property type="match status" value="1"/>
</dbReference>
<evidence type="ECO:0000256" key="3">
    <source>
        <dbReference type="ARBA" id="ARBA00022448"/>
    </source>
</evidence>
<dbReference type="GO" id="GO:0048250">
    <property type="term" value="P:iron import into the mitochondrion"/>
    <property type="evidence" value="ECO:0007669"/>
    <property type="project" value="TreeGrafter"/>
</dbReference>
<keyword evidence="12 13" id="KW-0472">Membrane</keyword>
<dbReference type="GO" id="GO:0005743">
    <property type="term" value="C:mitochondrial inner membrane"/>
    <property type="evidence" value="ECO:0007669"/>
    <property type="project" value="UniProtKB-SubCell"/>
</dbReference>
<keyword evidence="3 14" id="KW-0813">Transport</keyword>
<dbReference type="Proteomes" id="UP001152320">
    <property type="component" value="Chromosome 17"/>
</dbReference>
<keyword evidence="10" id="KW-0406">Ion transport</keyword>
<dbReference type="InterPro" id="IPR023395">
    <property type="entry name" value="MCP_dom_sf"/>
</dbReference>
<evidence type="ECO:0000256" key="1">
    <source>
        <dbReference type="ARBA" id="ARBA00004448"/>
    </source>
</evidence>
<proteinExistence type="inferred from homology"/>
<feature type="repeat" description="Solcar" evidence="13">
    <location>
        <begin position="252"/>
        <end position="345"/>
    </location>
</feature>
<evidence type="ECO:0000256" key="2">
    <source>
        <dbReference type="ARBA" id="ARBA00006375"/>
    </source>
</evidence>
<evidence type="ECO:0000256" key="4">
    <source>
        <dbReference type="ARBA" id="ARBA00022496"/>
    </source>
</evidence>
<evidence type="ECO:0000256" key="11">
    <source>
        <dbReference type="ARBA" id="ARBA00023128"/>
    </source>
</evidence>
<evidence type="ECO:0000256" key="7">
    <source>
        <dbReference type="ARBA" id="ARBA00022792"/>
    </source>
</evidence>
<dbReference type="GO" id="GO:0015093">
    <property type="term" value="F:ferrous iron transmembrane transporter activity"/>
    <property type="evidence" value="ECO:0007669"/>
    <property type="project" value="TreeGrafter"/>
</dbReference>
<dbReference type="InterPro" id="IPR002067">
    <property type="entry name" value="MCP"/>
</dbReference>
<evidence type="ECO:0000256" key="8">
    <source>
        <dbReference type="ARBA" id="ARBA00022989"/>
    </source>
</evidence>
<dbReference type="Pfam" id="PF00153">
    <property type="entry name" value="Mito_carr"/>
    <property type="match status" value="3"/>
</dbReference>
<feature type="repeat" description="Solcar" evidence="13">
    <location>
        <begin position="161"/>
        <end position="245"/>
    </location>
</feature>
<keyword evidence="9" id="KW-0408">Iron</keyword>
<keyword evidence="16" id="KW-1185">Reference proteome</keyword>
<comment type="similarity">
    <text evidence="2 14">Belongs to the mitochondrial carrier (TC 2.A.29) family.</text>
</comment>
<evidence type="ECO:0000256" key="10">
    <source>
        <dbReference type="ARBA" id="ARBA00023065"/>
    </source>
</evidence>
<evidence type="ECO:0000313" key="16">
    <source>
        <dbReference type="Proteomes" id="UP001152320"/>
    </source>
</evidence>
<dbReference type="PROSITE" id="PS50920">
    <property type="entry name" value="SOLCAR"/>
    <property type="match status" value="3"/>
</dbReference>
<feature type="repeat" description="Solcar" evidence="13">
    <location>
        <begin position="65"/>
        <end position="154"/>
    </location>
</feature>
<dbReference type="Gene3D" id="1.50.40.10">
    <property type="entry name" value="Mitochondrial carrier domain"/>
    <property type="match status" value="2"/>
</dbReference>
<organism evidence="15 16">
    <name type="scientific">Holothuria leucospilota</name>
    <name type="common">Black long sea cucumber</name>
    <name type="synonym">Mertensiothuria leucospilota</name>
    <dbReference type="NCBI Taxonomy" id="206669"/>
    <lineage>
        <taxon>Eukaryota</taxon>
        <taxon>Metazoa</taxon>
        <taxon>Echinodermata</taxon>
        <taxon>Eleutherozoa</taxon>
        <taxon>Echinozoa</taxon>
        <taxon>Holothuroidea</taxon>
        <taxon>Aspidochirotacea</taxon>
        <taxon>Aspidochirotida</taxon>
        <taxon>Holothuriidae</taxon>
        <taxon>Holothuria</taxon>
    </lineage>
</organism>
<keyword evidence="6" id="KW-0677">Repeat</keyword>
<evidence type="ECO:0000256" key="12">
    <source>
        <dbReference type="ARBA" id="ARBA00023136"/>
    </source>
</evidence>
<dbReference type="PRINTS" id="PR00926">
    <property type="entry name" value="MITOCARRIER"/>
</dbReference>
<dbReference type="FunFam" id="1.50.40.10:FF:000029">
    <property type="entry name" value="Solute carrier family 25 member 28"/>
    <property type="match status" value="1"/>
</dbReference>
<evidence type="ECO:0000256" key="6">
    <source>
        <dbReference type="ARBA" id="ARBA00022737"/>
    </source>
</evidence>
<name>A0A9Q0YR25_HOLLE</name>
<comment type="caution">
    <text evidence="15">The sequence shown here is derived from an EMBL/GenBank/DDBJ whole genome shotgun (WGS) entry which is preliminary data.</text>
</comment>
<evidence type="ECO:0000256" key="14">
    <source>
        <dbReference type="RuleBase" id="RU000488"/>
    </source>
</evidence>
<dbReference type="EMBL" id="JAIZAY010000017">
    <property type="protein sequence ID" value="KAJ8026186.1"/>
    <property type="molecule type" value="Genomic_DNA"/>
</dbReference>
<evidence type="ECO:0000313" key="15">
    <source>
        <dbReference type="EMBL" id="KAJ8026186.1"/>
    </source>
</evidence>
<dbReference type="PANTHER" id="PTHR45758:SF20">
    <property type="entry name" value="MITOFERRIN-2"/>
    <property type="match status" value="1"/>
</dbReference>
<dbReference type="AlphaFoldDB" id="A0A9Q0YR25"/>
<comment type="subcellular location">
    <subcellularLocation>
        <location evidence="1">Mitochondrion inner membrane</location>
        <topology evidence="1">Multi-pass membrane protein</topology>
    </subcellularLocation>
</comment>
<reference evidence="15" key="1">
    <citation type="submission" date="2021-10" db="EMBL/GenBank/DDBJ databases">
        <title>Tropical sea cucumber genome reveals ecological adaptation and Cuvierian tubules defense mechanism.</title>
        <authorList>
            <person name="Chen T."/>
        </authorList>
    </citation>
    <scope>NUCLEOTIDE SEQUENCE</scope>
    <source>
        <strain evidence="15">Nanhai2018</strain>
        <tissue evidence="15">Muscle</tissue>
    </source>
</reference>